<dbReference type="EMBL" id="NIVC01001966">
    <property type="protein sequence ID" value="PAA62174.1"/>
    <property type="molecule type" value="Genomic_DNA"/>
</dbReference>
<evidence type="ECO:0000256" key="3">
    <source>
        <dbReference type="PROSITE-ProRule" id="PRU00023"/>
    </source>
</evidence>
<dbReference type="Gene3D" id="1.20.1270.10">
    <property type="match status" value="1"/>
</dbReference>
<feature type="non-terminal residue" evidence="5">
    <location>
        <position position="1"/>
    </location>
</feature>
<dbReference type="PROSITE" id="PS50297">
    <property type="entry name" value="ANK_REP_REGION"/>
    <property type="match status" value="2"/>
</dbReference>
<sequence>ARHGDRRGRAGPADSACAVRSDPARQLQGDDRRPGQPIAHPPEVIAQLMSGRSELGKSPLDTAVFMCRQEIVKDLVLNRGADVNATNAEGYTAMHLAAAWRNAEALKIIYAQGGDIQRCSRFGERPIEVAQRYGNSECVDFLQWAEARDAFAAAIRQMRETLADTEKLQGRLNKDERKQADLACTEREQWLQGAQDATTQNFIAMRLELEDQFAPIYIKLSEPLPEKTK</sequence>
<dbReference type="SUPFAM" id="SSF48403">
    <property type="entry name" value="Ankyrin repeat"/>
    <property type="match status" value="1"/>
</dbReference>
<evidence type="ECO:0000313" key="6">
    <source>
        <dbReference type="Proteomes" id="UP000215902"/>
    </source>
</evidence>
<comment type="caution">
    <text evidence="5">The sequence shown here is derived from an EMBL/GenBank/DDBJ whole genome shotgun (WGS) entry which is preliminary data.</text>
</comment>
<dbReference type="PANTHER" id="PTHR24198:SF165">
    <property type="entry name" value="ANKYRIN REPEAT-CONTAINING PROTEIN-RELATED"/>
    <property type="match status" value="1"/>
</dbReference>
<dbReference type="OrthoDB" id="194358at2759"/>
<keyword evidence="2 3" id="KW-0040">ANK repeat</keyword>
<feature type="repeat" description="ANK" evidence="3">
    <location>
        <begin position="55"/>
        <end position="88"/>
    </location>
</feature>
<dbReference type="InterPro" id="IPR036770">
    <property type="entry name" value="Ankyrin_rpt-contain_sf"/>
</dbReference>
<proteinExistence type="predicted"/>
<keyword evidence="6" id="KW-1185">Reference proteome</keyword>
<feature type="region of interest" description="Disordered" evidence="4">
    <location>
        <begin position="1"/>
        <end position="39"/>
    </location>
</feature>
<dbReference type="SUPFAM" id="SSF100934">
    <property type="entry name" value="Heat shock protein 70kD (HSP70), C-terminal subdomain"/>
    <property type="match status" value="1"/>
</dbReference>
<accession>A0A267EMI1</accession>
<dbReference type="SMART" id="SM00248">
    <property type="entry name" value="ANK"/>
    <property type="match status" value="2"/>
</dbReference>
<dbReference type="InterPro" id="IPR002110">
    <property type="entry name" value="Ankyrin_rpt"/>
</dbReference>
<evidence type="ECO:0000256" key="2">
    <source>
        <dbReference type="ARBA" id="ARBA00023043"/>
    </source>
</evidence>
<evidence type="ECO:0000313" key="5">
    <source>
        <dbReference type="EMBL" id="PAA62174.1"/>
    </source>
</evidence>
<evidence type="ECO:0000256" key="1">
    <source>
        <dbReference type="ARBA" id="ARBA00022737"/>
    </source>
</evidence>
<dbReference type="InterPro" id="IPR029048">
    <property type="entry name" value="HSP70_C_sf"/>
</dbReference>
<dbReference type="Proteomes" id="UP000215902">
    <property type="component" value="Unassembled WGS sequence"/>
</dbReference>
<protein>
    <submittedName>
        <fullName evidence="5">Uncharacterized protein</fullName>
    </submittedName>
</protein>
<dbReference type="PANTHER" id="PTHR24198">
    <property type="entry name" value="ANKYRIN REPEAT AND PROTEIN KINASE DOMAIN-CONTAINING PROTEIN"/>
    <property type="match status" value="1"/>
</dbReference>
<dbReference type="Gene3D" id="1.25.40.20">
    <property type="entry name" value="Ankyrin repeat-containing domain"/>
    <property type="match status" value="1"/>
</dbReference>
<evidence type="ECO:0000256" key="4">
    <source>
        <dbReference type="SAM" id="MobiDB-lite"/>
    </source>
</evidence>
<dbReference type="PROSITE" id="PS50088">
    <property type="entry name" value="ANK_REPEAT"/>
    <property type="match status" value="2"/>
</dbReference>
<dbReference type="Pfam" id="PF12796">
    <property type="entry name" value="Ank_2"/>
    <property type="match status" value="1"/>
</dbReference>
<dbReference type="AlphaFoldDB" id="A0A267EMI1"/>
<keyword evidence="1" id="KW-0677">Repeat</keyword>
<organism evidence="5 6">
    <name type="scientific">Macrostomum lignano</name>
    <dbReference type="NCBI Taxonomy" id="282301"/>
    <lineage>
        <taxon>Eukaryota</taxon>
        <taxon>Metazoa</taxon>
        <taxon>Spiralia</taxon>
        <taxon>Lophotrochozoa</taxon>
        <taxon>Platyhelminthes</taxon>
        <taxon>Rhabditophora</taxon>
        <taxon>Macrostomorpha</taxon>
        <taxon>Macrostomida</taxon>
        <taxon>Macrostomidae</taxon>
        <taxon>Macrostomum</taxon>
    </lineage>
</organism>
<feature type="repeat" description="ANK" evidence="3">
    <location>
        <begin position="89"/>
        <end position="121"/>
    </location>
</feature>
<name>A0A267EMI1_9PLAT</name>
<dbReference type="STRING" id="282301.A0A267EMI1"/>
<reference evidence="5 6" key="1">
    <citation type="submission" date="2017-06" db="EMBL/GenBank/DDBJ databases">
        <title>A platform for efficient transgenesis in Macrostomum lignano, a flatworm model organism for stem cell research.</title>
        <authorList>
            <person name="Berezikov E."/>
        </authorList>
    </citation>
    <scope>NUCLEOTIDE SEQUENCE [LARGE SCALE GENOMIC DNA]</scope>
    <source>
        <strain evidence="5">DV1</strain>
        <tissue evidence="5">Whole organism</tissue>
    </source>
</reference>
<gene>
    <name evidence="5" type="ORF">BOX15_Mlig000887g5</name>
</gene>